<name>A0A1H7GLS4_AQUAM</name>
<dbReference type="RefSeq" id="WP_139195568.1">
    <property type="nucleotide sequence ID" value="NZ_FOAB01000001.1"/>
</dbReference>
<evidence type="ECO:0000256" key="1">
    <source>
        <dbReference type="SAM" id="SignalP"/>
    </source>
</evidence>
<organism evidence="2 3">
    <name type="scientific">Aquimarina amphilecti</name>
    <dbReference type="NCBI Taxonomy" id="1038014"/>
    <lineage>
        <taxon>Bacteria</taxon>
        <taxon>Pseudomonadati</taxon>
        <taxon>Bacteroidota</taxon>
        <taxon>Flavobacteriia</taxon>
        <taxon>Flavobacteriales</taxon>
        <taxon>Flavobacteriaceae</taxon>
        <taxon>Aquimarina</taxon>
    </lineage>
</organism>
<dbReference type="EMBL" id="FOAB01000001">
    <property type="protein sequence ID" value="SEK39041.1"/>
    <property type="molecule type" value="Genomic_DNA"/>
</dbReference>
<keyword evidence="1" id="KW-0732">Signal</keyword>
<feature type="chain" id="PRO_5011547967" evidence="1">
    <location>
        <begin position="23"/>
        <end position="217"/>
    </location>
</feature>
<gene>
    <name evidence="2" type="ORF">SAMN04487910_0414</name>
</gene>
<accession>A0A1H7GLS4</accession>
<dbReference type="OrthoDB" id="98874at2"/>
<dbReference type="AlphaFoldDB" id="A0A1H7GLS4"/>
<evidence type="ECO:0000313" key="3">
    <source>
        <dbReference type="Proteomes" id="UP000198521"/>
    </source>
</evidence>
<dbReference type="Proteomes" id="UP000198521">
    <property type="component" value="Unassembled WGS sequence"/>
</dbReference>
<feature type="signal peptide" evidence="1">
    <location>
        <begin position="1"/>
        <end position="22"/>
    </location>
</feature>
<sequence length="217" mass="24382">MINYKKIFYLMSCILMLSLVIASCDSEETETTSIEAQIEIDDKAIESDPDYIALEKLLINNISLVQSSLKNNNVSLTEYKKIVIDKNEEQMQEIFDNNQMKISENFILAKMHYESLISKYPQIEEEVGSGIDYNNLSKSEAESIFQNLDKSDFLDVNFIGKNNRRCGWRYITCLLAVGLPAWACVIGGSPTIVVSAACIAGYGAGAILCMDSYCWVF</sequence>
<evidence type="ECO:0000313" key="2">
    <source>
        <dbReference type="EMBL" id="SEK39041.1"/>
    </source>
</evidence>
<dbReference type="STRING" id="1038014.SAMN04487910_0414"/>
<proteinExistence type="predicted"/>
<protein>
    <submittedName>
        <fullName evidence="2">Uncharacterized protein</fullName>
    </submittedName>
</protein>
<dbReference type="PROSITE" id="PS51257">
    <property type="entry name" value="PROKAR_LIPOPROTEIN"/>
    <property type="match status" value="1"/>
</dbReference>
<reference evidence="2 3" key="1">
    <citation type="submission" date="2016-10" db="EMBL/GenBank/DDBJ databases">
        <authorList>
            <person name="de Groot N.N."/>
        </authorList>
    </citation>
    <scope>NUCLEOTIDE SEQUENCE [LARGE SCALE GENOMIC DNA]</scope>
    <source>
        <strain evidence="2 3">DSM 25232</strain>
    </source>
</reference>
<keyword evidence="3" id="KW-1185">Reference proteome</keyword>